<reference evidence="2 3" key="1">
    <citation type="submission" date="2024-04" db="EMBL/GenBank/DDBJ databases">
        <title>Draft Genome Sequence of Isolates Cultured from Underwater Hawaii Seamounts in the North Pacific Ocean.</title>
        <authorList>
            <person name="Sharma I."/>
            <person name="Darden B."/>
            <person name="Creggett J."/>
            <person name="Taylor S."/>
            <person name="Grant M.P."/>
            <person name="Scott J."/>
            <person name="Attles S."/>
            <person name="Walker S."/>
            <person name="Johnson G."/>
            <person name="St. Cloud C."/>
        </authorList>
    </citation>
    <scope>NUCLEOTIDE SEQUENCE [LARGE SCALE GENOMIC DNA]</scope>
    <source>
        <strain evidence="2 3">03GJ23</strain>
    </source>
</reference>
<keyword evidence="3" id="KW-1185">Reference proteome</keyword>
<dbReference type="RefSeq" id="WP_342407740.1">
    <property type="nucleotide sequence ID" value="NZ_JBCFXD010000014.1"/>
</dbReference>
<dbReference type="Proteomes" id="UP001467669">
    <property type="component" value="Unassembled WGS sequence"/>
</dbReference>
<name>A0ABU9MEW9_STUCH</name>
<accession>A0ABU9MEW9</accession>
<proteinExistence type="predicted"/>
<comment type="caution">
    <text evidence="2">The sequence shown here is derived from an EMBL/GenBank/DDBJ whole genome shotgun (WGS) entry which is preliminary data.</text>
</comment>
<sequence length="185" mass="20688">MKELLKTIAVSILTLASTIACSQENIRASNDTKRGAVANLCDADEESIFTCFTEKKIASLCLRQQEGNVYIKYRYGSPEKIELIYPISQADSSEGFKLSTTPYPGGGENRIRFAIAEYNYYLYDIAKSESDDQGQYPVFKSGILALKNNATILSKSCKNDASIKAPAFEVLQEENFNYNLDMIRE</sequence>
<organism evidence="2 3">
    <name type="scientific">Stutzerimonas chloritidismutans</name>
    <name type="common">Pseudomonas chloritidismutans</name>
    <dbReference type="NCBI Taxonomy" id="203192"/>
    <lineage>
        <taxon>Bacteria</taxon>
        <taxon>Pseudomonadati</taxon>
        <taxon>Pseudomonadota</taxon>
        <taxon>Gammaproteobacteria</taxon>
        <taxon>Pseudomonadales</taxon>
        <taxon>Pseudomonadaceae</taxon>
        <taxon>Stutzerimonas</taxon>
    </lineage>
</organism>
<evidence type="ECO:0000313" key="2">
    <source>
        <dbReference type="EMBL" id="MEL7560778.1"/>
    </source>
</evidence>
<evidence type="ECO:0008006" key="4">
    <source>
        <dbReference type="Google" id="ProtNLM"/>
    </source>
</evidence>
<dbReference type="PROSITE" id="PS51257">
    <property type="entry name" value="PROKAR_LIPOPROTEIN"/>
    <property type="match status" value="1"/>
</dbReference>
<keyword evidence="1" id="KW-0732">Signal</keyword>
<evidence type="ECO:0000313" key="3">
    <source>
        <dbReference type="Proteomes" id="UP001467669"/>
    </source>
</evidence>
<gene>
    <name evidence="2" type="ORF">AAGW23_18200</name>
</gene>
<evidence type="ECO:0000256" key="1">
    <source>
        <dbReference type="SAM" id="SignalP"/>
    </source>
</evidence>
<feature type="signal peptide" evidence="1">
    <location>
        <begin position="1"/>
        <end position="22"/>
    </location>
</feature>
<feature type="chain" id="PRO_5045688234" description="Lipoprotein" evidence="1">
    <location>
        <begin position="23"/>
        <end position="185"/>
    </location>
</feature>
<protein>
    <recommendedName>
        <fullName evidence="4">Lipoprotein</fullName>
    </recommendedName>
</protein>
<dbReference type="EMBL" id="JBCFXD010000014">
    <property type="protein sequence ID" value="MEL7560778.1"/>
    <property type="molecule type" value="Genomic_DNA"/>
</dbReference>